<dbReference type="Proteomes" id="UP001642540">
    <property type="component" value="Unassembled WGS sequence"/>
</dbReference>
<evidence type="ECO:0000256" key="4">
    <source>
        <dbReference type="ARBA" id="ARBA00022989"/>
    </source>
</evidence>
<dbReference type="EMBL" id="CAXLJM020000094">
    <property type="protein sequence ID" value="CAL8132922.1"/>
    <property type="molecule type" value="Genomic_DNA"/>
</dbReference>
<evidence type="ECO:0000256" key="3">
    <source>
        <dbReference type="ARBA" id="ARBA00022692"/>
    </source>
</evidence>
<gene>
    <name evidence="9" type="ORF">ODALV1_LOCUS24830</name>
</gene>
<feature type="transmembrane region" description="Helical" evidence="8">
    <location>
        <begin position="180"/>
        <end position="203"/>
    </location>
</feature>
<comment type="caution">
    <text evidence="9">The sequence shown here is derived from an EMBL/GenBank/DDBJ whole genome shotgun (WGS) entry which is preliminary data.</text>
</comment>
<organism evidence="9 10">
    <name type="scientific">Orchesella dallaii</name>
    <dbReference type="NCBI Taxonomy" id="48710"/>
    <lineage>
        <taxon>Eukaryota</taxon>
        <taxon>Metazoa</taxon>
        <taxon>Ecdysozoa</taxon>
        <taxon>Arthropoda</taxon>
        <taxon>Hexapoda</taxon>
        <taxon>Collembola</taxon>
        <taxon>Entomobryomorpha</taxon>
        <taxon>Entomobryoidea</taxon>
        <taxon>Orchesellidae</taxon>
        <taxon>Orchesellinae</taxon>
        <taxon>Orchesella</taxon>
    </lineage>
</organism>
<evidence type="ECO:0000313" key="9">
    <source>
        <dbReference type="EMBL" id="CAL8132922.1"/>
    </source>
</evidence>
<name>A0ABP1RQ71_9HEXA</name>
<accession>A0ABP1RQ71</accession>
<keyword evidence="7" id="KW-0325">Glycoprotein</keyword>
<evidence type="ECO:0000256" key="1">
    <source>
        <dbReference type="ARBA" id="ARBA00004651"/>
    </source>
</evidence>
<protein>
    <submittedName>
        <fullName evidence="9">Uncharacterized protein</fullName>
    </submittedName>
</protein>
<keyword evidence="5 8" id="KW-0472">Membrane</keyword>
<keyword evidence="3 8" id="KW-0812">Transmembrane</keyword>
<feature type="transmembrane region" description="Helical" evidence="8">
    <location>
        <begin position="146"/>
        <end position="168"/>
    </location>
</feature>
<evidence type="ECO:0000256" key="7">
    <source>
        <dbReference type="ARBA" id="ARBA00023180"/>
    </source>
</evidence>
<evidence type="ECO:0000256" key="6">
    <source>
        <dbReference type="ARBA" id="ARBA00023170"/>
    </source>
</evidence>
<dbReference type="Gene3D" id="3.40.190.10">
    <property type="entry name" value="Periplasmic binding protein-like II"/>
    <property type="match status" value="3"/>
</dbReference>
<evidence type="ECO:0000256" key="8">
    <source>
        <dbReference type="SAM" id="Phobius"/>
    </source>
</evidence>
<dbReference type="PANTHER" id="PTHR42643">
    <property type="entry name" value="IONOTROPIC RECEPTOR 20A-RELATED"/>
    <property type="match status" value="1"/>
</dbReference>
<sequence length="405" mass="46250">MSALDFEETDESGENLKLKLDLSGVLIQITTRYLGDYDYDVAVRNMTDIKNKGELQYEFVGGYAVDVFLYLKSLLNFTYKIRADVDTFDFSFNKNNLTGPPIDLYVASYSLIPSRAKFLDFTFVFGVSPITAFLNHDFEENNHKHFLVPFTVNVWITLVIVLLISPYLNFFQESSRITAVTFSITVVIVMNSYCGVLTSYSVINRYSITTMASLLNSEYKIMLKFGYNDSRSAVKFMLQSLSHIPAVAKLLEKSEASKFVFKSFEHAIKKVSESPSAYILDEETGSQEISKMFGKFPCSWGKIPVFQLTYPIVMYVGRKGTKIKAKINMGTVRMQERGILQAVTKRWIPQSKEASCYVEGNMLFDQVKFSQVTATFKFLIPVGILICPMLLMMEKYLKRNFKIIM</sequence>
<keyword evidence="4 8" id="KW-1133">Transmembrane helix</keyword>
<proteinExistence type="predicted"/>
<reference evidence="9 10" key="1">
    <citation type="submission" date="2024-08" db="EMBL/GenBank/DDBJ databases">
        <authorList>
            <person name="Cucini C."/>
            <person name="Frati F."/>
        </authorList>
    </citation>
    <scope>NUCLEOTIDE SEQUENCE [LARGE SCALE GENOMIC DNA]</scope>
</reference>
<keyword evidence="10" id="KW-1185">Reference proteome</keyword>
<evidence type="ECO:0000313" key="10">
    <source>
        <dbReference type="Proteomes" id="UP001642540"/>
    </source>
</evidence>
<dbReference type="SUPFAM" id="SSF53850">
    <property type="entry name" value="Periplasmic binding protein-like II"/>
    <property type="match status" value="1"/>
</dbReference>
<keyword evidence="6" id="KW-0675">Receptor</keyword>
<feature type="transmembrane region" description="Helical" evidence="8">
    <location>
        <begin position="378"/>
        <end position="397"/>
    </location>
</feature>
<comment type="subcellular location">
    <subcellularLocation>
        <location evidence="1">Cell membrane</location>
        <topology evidence="1">Multi-pass membrane protein</topology>
    </subcellularLocation>
</comment>
<evidence type="ECO:0000256" key="5">
    <source>
        <dbReference type="ARBA" id="ARBA00023136"/>
    </source>
</evidence>
<dbReference type="InterPro" id="IPR052192">
    <property type="entry name" value="Insect_Ionotropic_Sensory_Rcpt"/>
</dbReference>
<keyword evidence="2" id="KW-1003">Cell membrane</keyword>
<dbReference type="PANTHER" id="PTHR42643:SF24">
    <property type="entry name" value="IONOTROPIC RECEPTOR 60A"/>
    <property type="match status" value="1"/>
</dbReference>
<evidence type="ECO:0000256" key="2">
    <source>
        <dbReference type="ARBA" id="ARBA00022475"/>
    </source>
</evidence>